<proteinExistence type="predicted"/>
<evidence type="ECO:0000256" key="1">
    <source>
        <dbReference type="SAM" id="Phobius"/>
    </source>
</evidence>
<dbReference type="EMBL" id="GHJT01008646">
    <property type="protein sequence ID" value="MOY42617.1"/>
    <property type="molecule type" value="Transcribed_RNA"/>
</dbReference>
<protein>
    <submittedName>
        <fullName evidence="2">Putative secreted protein</fullName>
    </submittedName>
</protein>
<sequence>MRLRKCPYRVLVALQKSVIMIPFFFVFFFRVQACRSNELSQVSQIFNNKCFVEVLCVTLKLGCMPVSKWSFVSKMELFSATCLGVSV</sequence>
<keyword evidence="1" id="KW-0472">Membrane</keyword>
<keyword evidence="1" id="KW-0812">Transmembrane</keyword>
<keyword evidence="1" id="KW-1133">Transmembrane helix</keyword>
<reference evidence="2" key="1">
    <citation type="submission" date="2019-04" db="EMBL/GenBank/DDBJ databases">
        <title>An insight into the mialome of Ixodes scapularis.</title>
        <authorList>
            <person name="Ribeiro J.M."/>
            <person name="Mather T.N."/>
            <person name="Karim S."/>
        </authorList>
    </citation>
    <scope>NUCLEOTIDE SEQUENCE</scope>
</reference>
<accession>A0A4D5S3S4</accession>
<feature type="transmembrane region" description="Helical" evidence="1">
    <location>
        <begin position="12"/>
        <end position="31"/>
    </location>
</feature>
<dbReference type="AlphaFoldDB" id="A0A4D5S3S4"/>
<evidence type="ECO:0000313" key="2">
    <source>
        <dbReference type="EMBL" id="MOY42617.1"/>
    </source>
</evidence>
<name>A0A4D5S3S4_IXOSC</name>
<organism evidence="2">
    <name type="scientific">Ixodes scapularis</name>
    <name type="common">Black-legged tick</name>
    <name type="synonym">Deer tick</name>
    <dbReference type="NCBI Taxonomy" id="6945"/>
    <lineage>
        <taxon>Eukaryota</taxon>
        <taxon>Metazoa</taxon>
        <taxon>Ecdysozoa</taxon>
        <taxon>Arthropoda</taxon>
        <taxon>Chelicerata</taxon>
        <taxon>Arachnida</taxon>
        <taxon>Acari</taxon>
        <taxon>Parasitiformes</taxon>
        <taxon>Ixodida</taxon>
        <taxon>Ixodoidea</taxon>
        <taxon>Ixodidae</taxon>
        <taxon>Ixodinae</taxon>
        <taxon>Ixodes</taxon>
    </lineage>
</organism>